<dbReference type="EMBL" id="AZFY01000124">
    <property type="protein sequence ID" value="KRM03781.1"/>
    <property type="molecule type" value="Genomic_DNA"/>
</dbReference>
<feature type="chain" id="PRO_5039714643" evidence="1">
    <location>
        <begin position="27"/>
        <end position="548"/>
    </location>
</feature>
<sequence>MEVYILNKFKWKYPFMLSLASLSLFSAGYLLTPSQVAVAHASQQIKNDQKLTTDPQKCNVTFSGTTALYTKPAFKKGAQEVISKVALKSLAKSDSSADNFVAYRQAVTTTGQTYYKIVSFDGQYRGWIYGGKHAGKFAGGLKPFTTFKEIPLSSNLSKYTFNIAAPGLNNDGKSVTYTEPLNTVYGAGRTVGDAVAYKDAAFKVDKMGTRTREGDTWVHITSTDPSAAKANGWILYKGLSQAEDPRSQDAIRIDLVNSKGQLIKYIDYKKSGAQSGQTLGSSYSNDGTMVWLLGASDQRKIQDAVRDALNGTGYALDALSINQTGYLSEATFGGKTSLTALPADPIPDNAVRVNIEDQNDAVIGSFDYTRDGATAGQTLGTSSQLSSDDQNAIQSDIKKTLKSTGYALTSLSPDQVSQLANAGFGSSVYLKTTTRTNEIADNAVRINLVDSQTKKTITSFDYTNTDADDPAPKGSNLGVVSGDNWSLKPEDQTAITSQANAALDGTGYSLTDNKLANADLAALSAAKFGNAVNVSVSANKQAPQTASK</sequence>
<evidence type="ECO:0000313" key="2">
    <source>
        <dbReference type="EMBL" id="KRM03781.1"/>
    </source>
</evidence>
<keyword evidence="1" id="KW-0732">Signal</keyword>
<gene>
    <name evidence="2" type="ORF">FD41_GL001027</name>
</gene>
<dbReference type="PATRIC" id="fig|1423743.5.peg.1058"/>
<evidence type="ECO:0000256" key="1">
    <source>
        <dbReference type="SAM" id="SignalP"/>
    </source>
</evidence>
<dbReference type="AlphaFoldDB" id="A0A0R1VEW7"/>
<organism evidence="2 3">
    <name type="scientific">Lentilactobacillus farraginis DSM 18382 = JCM 14108</name>
    <dbReference type="NCBI Taxonomy" id="1423743"/>
    <lineage>
        <taxon>Bacteria</taxon>
        <taxon>Bacillati</taxon>
        <taxon>Bacillota</taxon>
        <taxon>Bacilli</taxon>
        <taxon>Lactobacillales</taxon>
        <taxon>Lactobacillaceae</taxon>
        <taxon>Lentilactobacillus</taxon>
    </lineage>
</organism>
<accession>A0A0R1VEW7</accession>
<evidence type="ECO:0000313" key="3">
    <source>
        <dbReference type="Proteomes" id="UP000051966"/>
    </source>
</evidence>
<feature type="signal peptide" evidence="1">
    <location>
        <begin position="1"/>
        <end position="26"/>
    </location>
</feature>
<proteinExistence type="predicted"/>
<protein>
    <submittedName>
        <fullName evidence="2">Surface layer protein SlpB</fullName>
    </submittedName>
</protein>
<keyword evidence="3" id="KW-1185">Reference proteome</keyword>
<comment type="caution">
    <text evidence="2">The sequence shown here is derived from an EMBL/GenBank/DDBJ whole genome shotgun (WGS) entry which is preliminary data.</text>
</comment>
<reference evidence="2 3" key="1">
    <citation type="journal article" date="2015" name="Genome Announc.">
        <title>Expanding the biotechnology potential of lactobacilli through comparative genomics of 213 strains and associated genera.</title>
        <authorList>
            <person name="Sun Z."/>
            <person name="Harris H.M."/>
            <person name="McCann A."/>
            <person name="Guo C."/>
            <person name="Argimon S."/>
            <person name="Zhang W."/>
            <person name="Yang X."/>
            <person name="Jeffery I.B."/>
            <person name="Cooney J.C."/>
            <person name="Kagawa T.F."/>
            <person name="Liu W."/>
            <person name="Song Y."/>
            <person name="Salvetti E."/>
            <person name="Wrobel A."/>
            <person name="Rasinkangas P."/>
            <person name="Parkhill J."/>
            <person name="Rea M.C."/>
            <person name="O'Sullivan O."/>
            <person name="Ritari J."/>
            <person name="Douillard F.P."/>
            <person name="Paul Ross R."/>
            <person name="Yang R."/>
            <person name="Briner A.E."/>
            <person name="Felis G.E."/>
            <person name="de Vos W.M."/>
            <person name="Barrangou R."/>
            <person name="Klaenhammer T.R."/>
            <person name="Caufield P.W."/>
            <person name="Cui Y."/>
            <person name="Zhang H."/>
            <person name="O'Toole P.W."/>
        </authorList>
    </citation>
    <scope>NUCLEOTIDE SEQUENCE [LARGE SCALE GENOMIC DNA]</scope>
    <source>
        <strain evidence="2 3">DSM 18382</strain>
    </source>
</reference>
<dbReference type="Proteomes" id="UP000051966">
    <property type="component" value="Unassembled WGS sequence"/>
</dbReference>
<name>A0A0R1VEW7_9LACO</name>